<feature type="compositionally biased region" description="Pro residues" evidence="1">
    <location>
        <begin position="310"/>
        <end position="324"/>
    </location>
</feature>
<dbReference type="Proteomes" id="UP001345827">
    <property type="component" value="Unassembled WGS sequence"/>
</dbReference>
<feature type="compositionally biased region" description="Low complexity" evidence="1">
    <location>
        <begin position="138"/>
        <end position="149"/>
    </location>
</feature>
<dbReference type="EMBL" id="JAXLQG010000002">
    <property type="protein sequence ID" value="KAK5543537.1"/>
    <property type="molecule type" value="Genomic_DNA"/>
</dbReference>
<feature type="region of interest" description="Disordered" evidence="1">
    <location>
        <begin position="171"/>
        <end position="220"/>
    </location>
</feature>
<sequence>MAQTPVRIKKPHSSERRISCHRDELVKVQKLHIQHRYKQCISLCEQLQRPEIHALHQAFLWFYHAVSYESMGLISHDCSVKKVRFLESAQESFKSACGCLPLPYVSTEHGYYCQPEISPPYGTTDSSPIPSTIESFYASSPTPKSAPTSVAQSDSARSFAFTVTPIPTFGPSRSFSAASQDGSNVPATDTGGEVKVEDANQHPTVPDNHHSTHKDRLSQSLSRTHTLANDLVPSPLFSRTRKHAQVTQPDEPTATCTRPLPPLPFNHKSDFEMQGSRVVQVPTTTRMRKTAVQTLIAQYEGTLPLSLPQSPAPAEPSTPSPSPMTTPRFRMIRDAFSPDPHNDSLEAYLSSASLTRYNAGLSDFANQLRKHVRSLEFEIDRVQSLQTERTAARALSKNNRYASFWSFEHIQTTPLRGRSRAPRSPPRHGRLNSGDKEKEEKPDDPAVVAKAERVERLRRAGWNVRKDKHGFKGVEWYETLASRAERELSEYETLRG</sequence>
<feature type="region of interest" description="Disordered" evidence="1">
    <location>
        <begin position="414"/>
        <end position="450"/>
    </location>
</feature>
<reference evidence="2 3" key="1">
    <citation type="submission" date="2023-06" db="EMBL/GenBank/DDBJ databases">
        <title>Black Yeasts Isolated from many extreme environments.</title>
        <authorList>
            <person name="Coleine C."/>
            <person name="Stajich J.E."/>
            <person name="Selbmann L."/>
        </authorList>
    </citation>
    <scope>NUCLEOTIDE SEQUENCE [LARGE SCALE GENOMIC DNA]</scope>
    <source>
        <strain evidence="2 3">CCFEE 5887</strain>
    </source>
</reference>
<proteinExistence type="predicted"/>
<feature type="compositionally biased region" description="Basic residues" evidence="1">
    <location>
        <begin position="417"/>
        <end position="430"/>
    </location>
</feature>
<feature type="compositionally biased region" description="Polar residues" evidence="1">
    <location>
        <begin position="171"/>
        <end position="187"/>
    </location>
</feature>
<feature type="region of interest" description="Disordered" evidence="1">
    <location>
        <begin position="232"/>
        <end position="260"/>
    </location>
</feature>
<evidence type="ECO:0000313" key="2">
    <source>
        <dbReference type="EMBL" id="KAK5543537.1"/>
    </source>
</evidence>
<feature type="compositionally biased region" description="Basic and acidic residues" evidence="1">
    <location>
        <begin position="433"/>
        <end position="450"/>
    </location>
</feature>
<comment type="caution">
    <text evidence="2">The sequence shown here is derived from an EMBL/GenBank/DDBJ whole genome shotgun (WGS) entry which is preliminary data.</text>
</comment>
<feature type="compositionally biased region" description="Basic and acidic residues" evidence="1">
    <location>
        <begin position="207"/>
        <end position="217"/>
    </location>
</feature>
<evidence type="ECO:0000256" key="1">
    <source>
        <dbReference type="SAM" id="MobiDB-lite"/>
    </source>
</evidence>
<name>A0AAV9QK01_9PEZI</name>
<keyword evidence="3" id="KW-1185">Reference proteome</keyword>
<organism evidence="2 3">
    <name type="scientific">Vermiconidia calcicola</name>
    <dbReference type="NCBI Taxonomy" id="1690605"/>
    <lineage>
        <taxon>Eukaryota</taxon>
        <taxon>Fungi</taxon>
        <taxon>Dikarya</taxon>
        <taxon>Ascomycota</taxon>
        <taxon>Pezizomycotina</taxon>
        <taxon>Dothideomycetes</taxon>
        <taxon>Dothideomycetidae</taxon>
        <taxon>Mycosphaerellales</taxon>
        <taxon>Extremaceae</taxon>
        <taxon>Vermiconidia</taxon>
    </lineage>
</organism>
<accession>A0AAV9QK01</accession>
<gene>
    <name evidence="2" type="ORF">LTR25_001151</name>
</gene>
<dbReference type="AlphaFoldDB" id="A0AAV9QK01"/>
<feature type="region of interest" description="Disordered" evidence="1">
    <location>
        <begin position="305"/>
        <end position="326"/>
    </location>
</feature>
<feature type="compositionally biased region" description="Polar residues" evidence="1">
    <location>
        <begin position="245"/>
        <end position="256"/>
    </location>
</feature>
<feature type="region of interest" description="Disordered" evidence="1">
    <location>
        <begin position="132"/>
        <end position="151"/>
    </location>
</feature>
<evidence type="ECO:0000313" key="3">
    <source>
        <dbReference type="Proteomes" id="UP001345827"/>
    </source>
</evidence>
<protein>
    <submittedName>
        <fullName evidence="2">Uncharacterized protein</fullName>
    </submittedName>
</protein>